<protein>
    <submittedName>
        <fullName evidence="8">RNA polymerase sigma factor</fullName>
    </submittedName>
</protein>
<keyword evidence="4" id="KW-0238">DNA-binding</keyword>
<dbReference type="GO" id="GO:0006352">
    <property type="term" value="P:DNA-templated transcription initiation"/>
    <property type="evidence" value="ECO:0007669"/>
    <property type="project" value="InterPro"/>
</dbReference>
<dbReference type="Proteomes" id="UP000289856">
    <property type="component" value="Chromosome"/>
</dbReference>
<dbReference type="GO" id="GO:0016987">
    <property type="term" value="F:sigma factor activity"/>
    <property type="evidence" value="ECO:0007669"/>
    <property type="project" value="UniProtKB-KW"/>
</dbReference>
<evidence type="ECO:0000256" key="2">
    <source>
        <dbReference type="ARBA" id="ARBA00023015"/>
    </source>
</evidence>
<evidence type="ECO:0000256" key="5">
    <source>
        <dbReference type="ARBA" id="ARBA00023163"/>
    </source>
</evidence>
<dbReference type="Gene3D" id="1.10.1740.10">
    <property type="match status" value="1"/>
</dbReference>
<dbReference type="InterPro" id="IPR007627">
    <property type="entry name" value="RNA_pol_sigma70_r2"/>
</dbReference>
<dbReference type="Pfam" id="PF08281">
    <property type="entry name" value="Sigma70_r4_2"/>
    <property type="match status" value="1"/>
</dbReference>
<keyword evidence="3" id="KW-0731">Sigma factor</keyword>
<dbReference type="NCBIfam" id="TIGR02937">
    <property type="entry name" value="sigma70-ECF"/>
    <property type="match status" value="1"/>
</dbReference>
<evidence type="ECO:0000259" key="7">
    <source>
        <dbReference type="Pfam" id="PF08281"/>
    </source>
</evidence>
<evidence type="ECO:0000313" key="9">
    <source>
        <dbReference type="Proteomes" id="UP000289856"/>
    </source>
</evidence>
<dbReference type="CDD" id="cd06171">
    <property type="entry name" value="Sigma70_r4"/>
    <property type="match status" value="1"/>
</dbReference>
<dbReference type="Gene3D" id="1.10.10.10">
    <property type="entry name" value="Winged helix-like DNA-binding domain superfamily/Winged helix DNA-binding domain"/>
    <property type="match status" value="1"/>
</dbReference>
<dbReference type="SUPFAM" id="SSF88946">
    <property type="entry name" value="Sigma2 domain of RNA polymerase sigma factors"/>
    <property type="match status" value="1"/>
</dbReference>
<dbReference type="PANTHER" id="PTHR43133">
    <property type="entry name" value="RNA POLYMERASE ECF-TYPE SIGMA FACTO"/>
    <property type="match status" value="1"/>
</dbReference>
<dbReference type="KEGG" id="cohn:KCTCHS21_20420"/>
<dbReference type="InterPro" id="IPR039425">
    <property type="entry name" value="RNA_pol_sigma-70-like"/>
</dbReference>
<dbReference type="OrthoDB" id="188761at2"/>
<name>A0A3T1D3F6_9BACL</name>
<dbReference type="GO" id="GO:0003677">
    <property type="term" value="F:DNA binding"/>
    <property type="evidence" value="ECO:0007669"/>
    <property type="project" value="UniProtKB-KW"/>
</dbReference>
<dbReference type="InterPro" id="IPR036388">
    <property type="entry name" value="WH-like_DNA-bd_sf"/>
</dbReference>
<dbReference type="InterPro" id="IPR014284">
    <property type="entry name" value="RNA_pol_sigma-70_dom"/>
</dbReference>
<evidence type="ECO:0000313" key="8">
    <source>
        <dbReference type="EMBL" id="BBI32643.1"/>
    </source>
</evidence>
<dbReference type="RefSeq" id="WP_130607332.1">
    <property type="nucleotide sequence ID" value="NZ_AP019400.1"/>
</dbReference>
<feature type="domain" description="RNA polymerase sigma factor 70 region 4 type 2" evidence="7">
    <location>
        <begin position="115"/>
        <end position="164"/>
    </location>
</feature>
<evidence type="ECO:0000259" key="6">
    <source>
        <dbReference type="Pfam" id="PF04542"/>
    </source>
</evidence>
<evidence type="ECO:0000256" key="1">
    <source>
        <dbReference type="ARBA" id="ARBA00010641"/>
    </source>
</evidence>
<dbReference type="InterPro" id="IPR013325">
    <property type="entry name" value="RNA_pol_sigma_r2"/>
</dbReference>
<dbReference type="SUPFAM" id="SSF88659">
    <property type="entry name" value="Sigma3 and sigma4 domains of RNA polymerase sigma factors"/>
    <property type="match status" value="1"/>
</dbReference>
<organism evidence="8 9">
    <name type="scientific">Cohnella abietis</name>
    <dbReference type="NCBI Taxonomy" id="2507935"/>
    <lineage>
        <taxon>Bacteria</taxon>
        <taxon>Bacillati</taxon>
        <taxon>Bacillota</taxon>
        <taxon>Bacilli</taxon>
        <taxon>Bacillales</taxon>
        <taxon>Paenibacillaceae</taxon>
        <taxon>Cohnella</taxon>
    </lineage>
</organism>
<reference evidence="8 9" key="1">
    <citation type="submission" date="2019-01" db="EMBL/GenBank/DDBJ databases">
        <title>Complete genome sequence of Cohnella hallensis HS21 isolated from Korean fir (Abies koreana) rhizospheric soil.</title>
        <authorList>
            <person name="Jiang L."/>
            <person name="Kang S.W."/>
            <person name="Kim S."/>
            <person name="Jung J."/>
            <person name="Kim C.Y."/>
            <person name="Kim D.H."/>
            <person name="Kim S.W."/>
            <person name="Lee J."/>
        </authorList>
    </citation>
    <scope>NUCLEOTIDE SEQUENCE [LARGE SCALE GENOMIC DNA]</scope>
    <source>
        <strain evidence="8 9">HS21</strain>
    </source>
</reference>
<dbReference type="Pfam" id="PF04542">
    <property type="entry name" value="Sigma70_r2"/>
    <property type="match status" value="1"/>
</dbReference>
<feature type="domain" description="RNA polymerase sigma-70 region 2" evidence="6">
    <location>
        <begin position="19"/>
        <end position="86"/>
    </location>
</feature>
<dbReference type="PANTHER" id="PTHR43133:SF8">
    <property type="entry name" value="RNA POLYMERASE SIGMA FACTOR HI_1459-RELATED"/>
    <property type="match status" value="1"/>
</dbReference>
<dbReference type="AlphaFoldDB" id="A0A3T1D3F6"/>
<evidence type="ECO:0000256" key="3">
    <source>
        <dbReference type="ARBA" id="ARBA00023082"/>
    </source>
</evidence>
<keyword evidence="5" id="KW-0804">Transcription</keyword>
<evidence type="ECO:0000256" key="4">
    <source>
        <dbReference type="ARBA" id="ARBA00023125"/>
    </source>
</evidence>
<accession>A0A3T1D3F6</accession>
<comment type="similarity">
    <text evidence="1">Belongs to the sigma-70 factor family. ECF subfamily.</text>
</comment>
<sequence>MSNGREQQRRSISEAFPIMYSQYFMQVYYSAFSVTKNDELAQDAAQETFLKAYRHFDSLEQHEQKGAWLKAVSRNVAIDMYRKQRRENRSYWAWRDACRGEVDVERTIVDQDFLRGLLSSLEPIYRQSLLLVYEYGLTYEQLANYQKSSISAVKSRVHRAKKKLRVVALQTENLVGVPERSSLR</sequence>
<gene>
    <name evidence="8" type="primary">sigW_2</name>
    <name evidence="8" type="ORF">KCTCHS21_20420</name>
</gene>
<dbReference type="InterPro" id="IPR013324">
    <property type="entry name" value="RNA_pol_sigma_r3/r4-like"/>
</dbReference>
<keyword evidence="2" id="KW-0805">Transcription regulation</keyword>
<dbReference type="EMBL" id="AP019400">
    <property type="protein sequence ID" value="BBI32643.1"/>
    <property type="molecule type" value="Genomic_DNA"/>
</dbReference>
<dbReference type="InterPro" id="IPR013249">
    <property type="entry name" value="RNA_pol_sigma70_r4_t2"/>
</dbReference>
<keyword evidence="9" id="KW-1185">Reference proteome</keyword>
<proteinExistence type="inferred from homology"/>